<dbReference type="GO" id="GO:0006270">
    <property type="term" value="P:DNA replication initiation"/>
    <property type="evidence" value="ECO:0007669"/>
    <property type="project" value="InterPro"/>
</dbReference>
<feature type="domain" description="Zinc finger Mcm10/DnaG-type" evidence="9">
    <location>
        <begin position="291"/>
        <end position="336"/>
    </location>
</feature>
<accession>A0A1E3P4B1</accession>
<evidence type="ECO:0000256" key="1">
    <source>
        <dbReference type="ARBA" id="ARBA00004123"/>
    </source>
</evidence>
<keyword evidence="12" id="KW-1185">Reference proteome</keyword>
<dbReference type="InterPro" id="IPR015408">
    <property type="entry name" value="Znf_Mcm10/DnaG"/>
</dbReference>
<feature type="region of interest" description="Disordered" evidence="8">
    <location>
        <begin position="1"/>
        <end position="36"/>
    </location>
</feature>
<evidence type="ECO:0000259" key="9">
    <source>
        <dbReference type="Pfam" id="PF09329"/>
    </source>
</evidence>
<keyword evidence="7" id="KW-0539">Nucleus</keyword>
<dbReference type="Pfam" id="PF22379">
    <property type="entry name" value="OB_MCM10"/>
    <property type="match status" value="1"/>
</dbReference>
<feature type="compositionally biased region" description="Basic and acidic residues" evidence="8">
    <location>
        <begin position="78"/>
        <end position="100"/>
    </location>
</feature>
<dbReference type="STRING" id="683960.A0A1E3P4B1"/>
<feature type="compositionally biased region" description="Basic and acidic residues" evidence="8">
    <location>
        <begin position="537"/>
        <end position="553"/>
    </location>
</feature>
<feature type="region of interest" description="Disordered" evidence="8">
    <location>
        <begin position="54"/>
        <end position="103"/>
    </location>
</feature>
<keyword evidence="3" id="KW-0235">DNA replication</keyword>
<dbReference type="EMBL" id="KV454210">
    <property type="protein sequence ID" value="ODQ60265.1"/>
    <property type="molecule type" value="Genomic_DNA"/>
</dbReference>
<evidence type="ECO:0000256" key="5">
    <source>
        <dbReference type="ARBA" id="ARBA00022771"/>
    </source>
</evidence>
<dbReference type="GO" id="GO:0008270">
    <property type="term" value="F:zinc ion binding"/>
    <property type="evidence" value="ECO:0007669"/>
    <property type="project" value="UniProtKB-KW"/>
</dbReference>
<dbReference type="SUPFAM" id="SSF50249">
    <property type="entry name" value="Nucleic acid-binding proteins"/>
    <property type="match status" value="1"/>
</dbReference>
<dbReference type="InterPro" id="IPR040184">
    <property type="entry name" value="Mcm10"/>
</dbReference>
<feature type="compositionally biased region" description="Basic and acidic residues" evidence="8">
    <location>
        <begin position="1"/>
        <end position="19"/>
    </location>
</feature>
<name>A0A1E3P4B1_WICAA</name>
<dbReference type="GeneID" id="30199976"/>
<evidence type="ECO:0000259" key="10">
    <source>
        <dbReference type="Pfam" id="PF22379"/>
    </source>
</evidence>
<feature type="compositionally biased region" description="Acidic residues" evidence="8">
    <location>
        <begin position="568"/>
        <end position="580"/>
    </location>
</feature>
<sequence length="600" mass="68915">MEDPREIQSDDEFSKLTDEERIEPEDSGDESVDEELQKLERRKLELLEKKKRKVELQARKKATAEVSRSPSPVKQKRSNIEDVKPKNLTRDLTHSNDTDQKGSTSYFIKMLDESQDHDQNEKDEARKLLSSRIYTFDEDLVCEPFAVNEKEYFSALNVSKRYLTHEALSSILEEKKILRLPKLYAKVAPPTFDEPRYANWVVIGIISKKSSPRATSDNRSKFMTIALTDFQLTVDILIFGKNVEKYVKLRVGDIVAILNPEIYIWKPDSQGVIRSFSLSIKHSYDCVLEIGKARDFGLCQSMKRDGTICGTPINTSKEDCCFYHKELRIRKTQGKRVELNGSFSLRSPTKNGRKQQFLMGGKDNKGNYSNSTIVEDRYAPKVDRISKSLVYFSNPHAGKAFFNDSYQNPDILKNIEEKKRKIQERKKESALRAKLLRLGDKPIEKKAPISKEEQIALQKKKALLKTAFQKDTLKNIGYDPTSKPNAKGVLDSDEVGDANETVLNEFSSLTQNKNINLGLSKEELAKRKEQRVQADSLMKRLKDREEKMKRESLQETFTKKRKGKDVNLDSESDSDFEVEGGDTKDAYIKFKLSQSKSQRL</sequence>
<dbReference type="GO" id="GO:0003697">
    <property type="term" value="F:single-stranded DNA binding"/>
    <property type="evidence" value="ECO:0007669"/>
    <property type="project" value="InterPro"/>
</dbReference>
<dbReference type="AlphaFoldDB" id="A0A1E3P4B1"/>
<keyword evidence="4" id="KW-0479">Metal-binding</keyword>
<comment type="similarity">
    <text evidence="2">Belongs to the MCM10 family.</text>
</comment>
<dbReference type="InterPro" id="IPR012340">
    <property type="entry name" value="NA-bd_OB-fold"/>
</dbReference>
<keyword evidence="5" id="KW-0863">Zinc-finger</keyword>
<evidence type="ECO:0000256" key="8">
    <source>
        <dbReference type="SAM" id="MobiDB-lite"/>
    </source>
</evidence>
<dbReference type="RefSeq" id="XP_019039472.1">
    <property type="nucleotide sequence ID" value="XM_019182730.1"/>
</dbReference>
<dbReference type="OrthoDB" id="273123at2759"/>
<evidence type="ECO:0000256" key="6">
    <source>
        <dbReference type="ARBA" id="ARBA00022833"/>
    </source>
</evidence>
<evidence type="ECO:0000313" key="11">
    <source>
        <dbReference type="EMBL" id="ODQ60265.1"/>
    </source>
</evidence>
<dbReference type="GO" id="GO:0043596">
    <property type="term" value="C:nuclear replication fork"/>
    <property type="evidence" value="ECO:0007669"/>
    <property type="project" value="TreeGrafter"/>
</dbReference>
<reference evidence="11 12" key="1">
    <citation type="journal article" date="2016" name="Proc. Natl. Acad. Sci. U.S.A.">
        <title>Comparative genomics of biotechnologically important yeasts.</title>
        <authorList>
            <person name="Riley R."/>
            <person name="Haridas S."/>
            <person name="Wolfe K.H."/>
            <person name="Lopes M.R."/>
            <person name="Hittinger C.T."/>
            <person name="Goeker M."/>
            <person name="Salamov A.A."/>
            <person name="Wisecaver J.H."/>
            <person name="Long T.M."/>
            <person name="Calvey C.H."/>
            <person name="Aerts A.L."/>
            <person name="Barry K.W."/>
            <person name="Choi C."/>
            <person name="Clum A."/>
            <person name="Coughlan A.Y."/>
            <person name="Deshpande S."/>
            <person name="Douglass A.P."/>
            <person name="Hanson S.J."/>
            <person name="Klenk H.-P."/>
            <person name="LaButti K.M."/>
            <person name="Lapidus A."/>
            <person name="Lindquist E.A."/>
            <person name="Lipzen A.M."/>
            <person name="Meier-Kolthoff J.P."/>
            <person name="Ohm R.A."/>
            <person name="Otillar R.P."/>
            <person name="Pangilinan J.L."/>
            <person name="Peng Y."/>
            <person name="Rokas A."/>
            <person name="Rosa C.A."/>
            <person name="Scheuner C."/>
            <person name="Sibirny A.A."/>
            <person name="Slot J.C."/>
            <person name="Stielow J.B."/>
            <person name="Sun H."/>
            <person name="Kurtzman C.P."/>
            <person name="Blackwell M."/>
            <person name="Grigoriev I.V."/>
            <person name="Jeffries T.W."/>
        </authorList>
    </citation>
    <scope>NUCLEOTIDE SEQUENCE [LARGE SCALE GENOMIC DNA]</scope>
    <source>
        <strain evidence="12">ATCC 58044 / CBS 1984 / NCYC 433 / NRRL Y-366-8</strain>
    </source>
</reference>
<dbReference type="Gene3D" id="2.40.50.140">
    <property type="entry name" value="Nucleic acid-binding proteins"/>
    <property type="match status" value="1"/>
</dbReference>
<feature type="region of interest" description="Disordered" evidence="8">
    <location>
        <begin position="537"/>
        <end position="580"/>
    </location>
</feature>
<dbReference type="Proteomes" id="UP000094112">
    <property type="component" value="Unassembled WGS sequence"/>
</dbReference>
<dbReference type="Pfam" id="PF09329">
    <property type="entry name" value="zf-primase"/>
    <property type="match status" value="1"/>
</dbReference>
<feature type="domain" description="MCM10 OB-fold" evidence="10">
    <location>
        <begin position="153"/>
        <end position="283"/>
    </location>
</feature>
<feature type="compositionally biased region" description="Acidic residues" evidence="8">
    <location>
        <begin position="20"/>
        <end position="34"/>
    </location>
</feature>
<dbReference type="PANTHER" id="PTHR13454">
    <property type="entry name" value="PROTEIN MCM10 HOMOLOG"/>
    <property type="match status" value="1"/>
</dbReference>
<gene>
    <name evidence="11" type="ORF">WICANDRAFT_54064</name>
</gene>
<evidence type="ECO:0000256" key="3">
    <source>
        <dbReference type="ARBA" id="ARBA00022705"/>
    </source>
</evidence>
<evidence type="ECO:0000256" key="4">
    <source>
        <dbReference type="ARBA" id="ARBA00022723"/>
    </source>
</evidence>
<organism evidence="11 12">
    <name type="scientific">Wickerhamomyces anomalus (strain ATCC 58044 / CBS 1984 / NCYC 433 / NRRL Y-366-8)</name>
    <name type="common">Yeast</name>
    <name type="synonym">Hansenula anomala</name>
    <dbReference type="NCBI Taxonomy" id="683960"/>
    <lineage>
        <taxon>Eukaryota</taxon>
        <taxon>Fungi</taxon>
        <taxon>Dikarya</taxon>
        <taxon>Ascomycota</taxon>
        <taxon>Saccharomycotina</taxon>
        <taxon>Saccharomycetes</taxon>
        <taxon>Phaffomycetales</taxon>
        <taxon>Wickerhamomycetaceae</taxon>
        <taxon>Wickerhamomyces</taxon>
    </lineage>
</organism>
<evidence type="ECO:0000313" key="12">
    <source>
        <dbReference type="Proteomes" id="UP000094112"/>
    </source>
</evidence>
<comment type="subcellular location">
    <subcellularLocation>
        <location evidence="1">Nucleus</location>
    </subcellularLocation>
</comment>
<protein>
    <submittedName>
        <fullName evidence="11">Uncharacterized protein</fullName>
    </submittedName>
</protein>
<keyword evidence="6" id="KW-0862">Zinc</keyword>
<dbReference type="GO" id="GO:0003688">
    <property type="term" value="F:DNA replication origin binding"/>
    <property type="evidence" value="ECO:0007669"/>
    <property type="project" value="TreeGrafter"/>
</dbReference>
<evidence type="ECO:0000256" key="2">
    <source>
        <dbReference type="ARBA" id="ARBA00009679"/>
    </source>
</evidence>
<dbReference type="InterPro" id="IPR055065">
    <property type="entry name" value="OB_MCM10"/>
</dbReference>
<proteinExistence type="inferred from homology"/>
<dbReference type="PANTHER" id="PTHR13454:SF11">
    <property type="entry name" value="PROTEIN MCM10 HOMOLOG"/>
    <property type="match status" value="1"/>
</dbReference>
<evidence type="ECO:0000256" key="7">
    <source>
        <dbReference type="ARBA" id="ARBA00023242"/>
    </source>
</evidence>